<dbReference type="STRING" id="1798338.A3J56_02265"/>
<evidence type="ECO:0000259" key="3">
    <source>
        <dbReference type="Pfam" id="PF13439"/>
    </source>
</evidence>
<dbReference type="Gene3D" id="3.40.50.2000">
    <property type="entry name" value="Glycogen Phosphorylase B"/>
    <property type="match status" value="2"/>
</dbReference>
<dbReference type="GO" id="GO:0009103">
    <property type="term" value="P:lipopolysaccharide biosynthetic process"/>
    <property type="evidence" value="ECO:0007669"/>
    <property type="project" value="TreeGrafter"/>
</dbReference>
<reference evidence="4 5" key="1">
    <citation type="journal article" date="2016" name="Nat. Commun.">
        <title>Thousands of microbial genomes shed light on interconnected biogeochemical processes in an aquifer system.</title>
        <authorList>
            <person name="Anantharaman K."/>
            <person name="Brown C.T."/>
            <person name="Hug L.A."/>
            <person name="Sharon I."/>
            <person name="Castelle C.J."/>
            <person name="Probst A.J."/>
            <person name="Thomas B.C."/>
            <person name="Singh A."/>
            <person name="Wilkins M.J."/>
            <person name="Karaoz U."/>
            <person name="Brodie E.L."/>
            <person name="Williams K.H."/>
            <person name="Hubbard S.S."/>
            <person name="Banfield J.F."/>
        </authorList>
    </citation>
    <scope>NUCLEOTIDE SEQUENCE [LARGE SCALE GENOMIC DNA]</scope>
</reference>
<feature type="domain" description="Glycosyltransferase subfamily 4-like N-terminal" evidence="3">
    <location>
        <begin position="24"/>
        <end position="188"/>
    </location>
</feature>
<dbReference type="Proteomes" id="UP000178406">
    <property type="component" value="Unassembled WGS sequence"/>
</dbReference>
<dbReference type="CDD" id="cd03809">
    <property type="entry name" value="GT4_MtfB-like"/>
    <property type="match status" value="1"/>
</dbReference>
<dbReference type="GO" id="GO:0016757">
    <property type="term" value="F:glycosyltransferase activity"/>
    <property type="evidence" value="ECO:0007669"/>
    <property type="project" value="InterPro"/>
</dbReference>
<gene>
    <name evidence="4" type="ORF">A3J56_02265</name>
</gene>
<sequence>MDGTHTHKIKVGIFADGLGRKGKGTAIVLQRIVEHLYQMPNFNIRLIYLAGQCNHELCRRAPSVEVRLFQFPQFSGFFSYAYFFLFSKERFDIVHFPRPALHPLFWLIKALGRTQKIVVAFHGAPESRDIPIFKTWQTRFNRRFIAVFGKYFIDAGIVLSESARDPVARYYHLHNHKIVVINTGVDVQFSNIQHHILNDADKQYLQARYNIPYPYILSVGRLDPHKNIHRLIEGYAKARNKHGISHTLVIVGGKHEPTYTQRVERTIDDLGMRNSVCFTSFVEDKDLPLVYRGADAFLFVSLSEGFGMPLIEAMASGCPVLASNVSAMPEIAGGAAYLVNPYDTDEIAEGIQQILRDGTLREELIKKGILRAKNFSWERCAEETKGLYLKLYTNKDL</sequence>
<dbReference type="InterPro" id="IPR028098">
    <property type="entry name" value="Glyco_trans_4-like_N"/>
</dbReference>
<evidence type="ECO:0000313" key="4">
    <source>
        <dbReference type="EMBL" id="OGF74599.1"/>
    </source>
</evidence>
<organism evidence="4 5">
    <name type="scientific">Candidatus Giovannonibacteria bacterium RIFCSPHIGHO2_02_FULL_46_20</name>
    <dbReference type="NCBI Taxonomy" id="1798338"/>
    <lineage>
        <taxon>Bacteria</taxon>
        <taxon>Candidatus Giovannoniibacteriota</taxon>
    </lineage>
</organism>
<dbReference type="FunFam" id="3.40.50.2000:FF:000119">
    <property type="entry name" value="Glycosyl transferase group 1"/>
    <property type="match status" value="1"/>
</dbReference>
<name>A0A1F5WFV6_9BACT</name>
<evidence type="ECO:0000256" key="1">
    <source>
        <dbReference type="ARBA" id="ARBA00022679"/>
    </source>
</evidence>
<dbReference type="PANTHER" id="PTHR46401:SF2">
    <property type="entry name" value="GLYCOSYLTRANSFERASE WBBK-RELATED"/>
    <property type="match status" value="1"/>
</dbReference>
<accession>A0A1F5WFV6</accession>
<evidence type="ECO:0008006" key="6">
    <source>
        <dbReference type="Google" id="ProtNLM"/>
    </source>
</evidence>
<feature type="domain" description="Glycosyl transferase family 1" evidence="2">
    <location>
        <begin position="213"/>
        <end position="368"/>
    </location>
</feature>
<dbReference type="SUPFAM" id="SSF53756">
    <property type="entry name" value="UDP-Glycosyltransferase/glycogen phosphorylase"/>
    <property type="match status" value="1"/>
</dbReference>
<dbReference type="AlphaFoldDB" id="A0A1F5WFV6"/>
<evidence type="ECO:0000259" key="2">
    <source>
        <dbReference type="Pfam" id="PF00534"/>
    </source>
</evidence>
<dbReference type="Pfam" id="PF00534">
    <property type="entry name" value="Glycos_transf_1"/>
    <property type="match status" value="1"/>
</dbReference>
<evidence type="ECO:0000313" key="5">
    <source>
        <dbReference type="Proteomes" id="UP000178406"/>
    </source>
</evidence>
<dbReference type="Pfam" id="PF13439">
    <property type="entry name" value="Glyco_transf_4"/>
    <property type="match status" value="1"/>
</dbReference>
<dbReference type="InterPro" id="IPR001296">
    <property type="entry name" value="Glyco_trans_1"/>
</dbReference>
<dbReference type="EMBL" id="MFHQ01000011">
    <property type="protein sequence ID" value="OGF74599.1"/>
    <property type="molecule type" value="Genomic_DNA"/>
</dbReference>
<keyword evidence="1" id="KW-0808">Transferase</keyword>
<proteinExistence type="predicted"/>
<protein>
    <recommendedName>
        <fullName evidence="6">Glycosyl transferase family 1 domain-containing protein</fullName>
    </recommendedName>
</protein>
<comment type="caution">
    <text evidence="4">The sequence shown here is derived from an EMBL/GenBank/DDBJ whole genome shotgun (WGS) entry which is preliminary data.</text>
</comment>
<dbReference type="PANTHER" id="PTHR46401">
    <property type="entry name" value="GLYCOSYLTRANSFERASE WBBK-RELATED"/>
    <property type="match status" value="1"/>
</dbReference>